<sequence length="257" mass="28856">MKYVELQVTTNYTFLVGGSHPGEIITEAAKLGYSAIAITDRNTLAGMVRAYAAAKQTGIKLIIGCRLDLTDGVSLLVYPKNLEGYGDLCALLTTGNRRTEKGKCLLRKEDVYGLKACKFIVVPPSTLEERALPEHYRKCVLEYAERFSAGSMYLAMSRYYLGDDTQLLYRINELADEIGCPIVAVNDVHYHSAERRQLQDVLTCIREKCTIQNAGFRLLPNAERHLKAEKEMERLFRQYPKALQSTIDIAAACQFSL</sequence>
<dbReference type="InterPro" id="IPR004805">
    <property type="entry name" value="DnaE2/DnaE/PolC"/>
</dbReference>
<keyword evidence="3" id="KW-1185">Reference proteome</keyword>
<dbReference type="CDD" id="cd07434">
    <property type="entry name" value="PHP_PolIIIA_DnaE2"/>
    <property type="match status" value="1"/>
</dbReference>
<dbReference type="Proteomes" id="UP000199656">
    <property type="component" value="Unassembled WGS sequence"/>
</dbReference>
<dbReference type="RefSeq" id="WP_168927996.1">
    <property type="nucleotide sequence ID" value="NZ_BKAT01000059.1"/>
</dbReference>
<protein>
    <submittedName>
        <fullName evidence="2">PHP domain-containing protein</fullName>
    </submittedName>
</protein>
<feature type="domain" description="Polymerase/histidinol phosphatase N-terminal" evidence="1">
    <location>
        <begin position="4"/>
        <end position="71"/>
    </location>
</feature>
<dbReference type="STRING" id="408074.SAMN05660909_05144"/>
<dbReference type="GO" id="GO:0006260">
    <property type="term" value="P:DNA replication"/>
    <property type="evidence" value="ECO:0007669"/>
    <property type="project" value="InterPro"/>
</dbReference>
<evidence type="ECO:0000313" key="3">
    <source>
        <dbReference type="Proteomes" id="UP000199656"/>
    </source>
</evidence>
<dbReference type="InterPro" id="IPR016195">
    <property type="entry name" value="Pol/histidinol_Pase-like"/>
</dbReference>
<dbReference type="SUPFAM" id="SSF89550">
    <property type="entry name" value="PHP domain-like"/>
    <property type="match status" value="1"/>
</dbReference>
<evidence type="ECO:0000313" key="2">
    <source>
        <dbReference type="EMBL" id="SEB06999.1"/>
    </source>
</evidence>
<dbReference type="PANTHER" id="PTHR32294">
    <property type="entry name" value="DNA POLYMERASE III SUBUNIT ALPHA"/>
    <property type="match status" value="1"/>
</dbReference>
<evidence type="ECO:0000259" key="1">
    <source>
        <dbReference type="SMART" id="SM00481"/>
    </source>
</evidence>
<dbReference type="EMBL" id="FNRL01000036">
    <property type="protein sequence ID" value="SEB06999.1"/>
    <property type="molecule type" value="Genomic_DNA"/>
</dbReference>
<dbReference type="SMART" id="SM00481">
    <property type="entry name" value="POLIIIAc"/>
    <property type="match status" value="1"/>
</dbReference>
<gene>
    <name evidence="2" type="ORF">SAMN05660909_05144</name>
</gene>
<dbReference type="Pfam" id="PF02811">
    <property type="entry name" value="PHP"/>
    <property type="match status" value="1"/>
</dbReference>
<organism evidence="2 3">
    <name type="scientific">Chitinophaga terrae</name>
    <name type="common">ex Kim and Jung 2007</name>
    <dbReference type="NCBI Taxonomy" id="408074"/>
    <lineage>
        <taxon>Bacteria</taxon>
        <taxon>Pseudomonadati</taxon>
        <taxon>Bacteroidota</taxon>
        <taxon>Chitinophagia</taxon>
        <taxon>Chitinophagales</taxon>
        <taxon>Chitinophagaceae</taxon>
        <taxon>Chitinophaga</taxon>
    </lineage>
</organism>
<dbReference type="AlphaFoldDB" id="A0A1H4GBM4"/>
<dbReference type="InterPro" id="IPR004013">
    <property type="entry name" value="PHP_dom"/>
</dbReference>
<dbReference type="PANTHER" id="PTHR32294:SF4">
    <property type="entry name" value="ERROR-PRONE DNA POLYMERASE"/>
    <property type="match status" value="1"/>
</dbReference>
<name>A0A1H4GBM4_9BACT</name>
<dbReference type="GO" id="GO:0008408">
    <property type="term" value="F:3'-5' exonuclease activity"/>
    <property type="evidence" value="ECO:0007669"/>
    <property type="project" value="InterPro"/>
</dbReference>
<proteinExistence type="predicted"/>
<dbReference type="InterPro" id="IPR003141">
    <property type="entry name" value="Pol/His_phosphatase_N"/>
</dbReference>
<dbReference type="Gene3D" id="3.20.20.140">
    <property type="entry name" value="Metal-dependent hydrolases"/>
    <property type="match status" value="1"/>
</dbReference>
<reference evidence="3" key="1">
    <citation type="submission" date="2016-10" db="EMBL/GenBank/DDBJ databases">
        <authorList>
            <person name="Varghese N."/>
            <person name="Submissions S."/>
        </authorList>
    </citation>
    <scope>NUCLEOTIDE SEQUENCE [LARGE SCALE GENOMIC DNA]</scope>
    <source>
        <strain evidence="3">DSM 23920</strain>
    </source>
</reference>
<accession>A0A1H4GBM4</accession>